<name>A0A7W6PS38_9HYPH</name>
<organism evidence="5 6">
    <name type="scientific">Rhizobium rhizoryzae</name>
    <dbReference type="NCBI Taxonomy" id="451876"/>
    <lineage>
        <taxon>Bacteria</taxon>
        <taxon>Pseudomonadati</taxon>
        <taxon>Pseudomonadota</taxon>
        <taxon>Alphaproteobacteria</taxon>
        <taxon>Hyphomicrobiales</taxon>
        <taxon>Rhizobiaceae</taxon>
        <taxon>Rhizobium/Agrobacterium group</taxon>
        <taxon>Rhizobium</taxon>
    </lineage>
</organism>
<dbReference type="AlphaFoldDB" id="A0A7W6PS38"/>
<dbReference type="InterPro" id="IPR035919">
    <property type="entry name" value="EAL_sf"/>
</dbReference>
<keyword evidence="6" id="KW-1185">Reference proteome</keyword>
<dbReference type="CDD" id="cd01948">
    <property type="entry name" value="EAL"/>
    <property type="match status" value="1"/>
</dbReference>
<keyword evidence="1" id="KW-0472">Membrane</keyword>
<evidence type="ECO:0000313" key="6">
    <source>
        <dbReference type="Proteomes" id="UP000519897"/>
    </source>
</evidence>
<evidence type="ECO:0000313" key="5">
    <source>
        <dbReference type="EMBL" id="MBB4145183.1"/>
    </source>
</evidence>
<dbReference type="PANTHER" id="PTHR44757:SF2">
    <property type="entry name" value="BIOFILM ARCHITECTURE MAINTENANCE PROTEIN MBAA"/>
    <property type="match status" value="1"/>
</dbReference>
<evidence type="ECO:0000259" key="4">
    <source>
        <dbReference type="PROSITE" id="PS50887"/>
    </source>
</evidence>
<dbReference type="PROSITE" id="PS50887">
    <property type="entry name" value="GGDEF"/>
    <property type="match status" value="1"/>
</dbReference>
<gene>
    <name evidence="5" type="ORF">GGQ72_003746</name>
</gene>
<dbReference type="SMART" id="SM00267">
    <property type="entry name" value="GGDEF"/>
    <property type="match status" value="1"/>
</dbReference>
<dbReference type="PANTHER" id="PTHR44757">
    <property type="entry name" value="DIGUANYLATE CYCLASE DGCP"/>
    <property type="match status" value="1"/>
</dbReference>
<dbReference type="SMART" id="SM00052">
    <property type="entry name" value="EAL"/>
    <property type="match status" value="1"/>
</dbReference>
<dbReference type="InterPro" id="IPR052155">
    <property type="entry name" value="Biofilm_reg_signaling"/>
</dbReference>
<dbReference type="Proteomes" id="UP000519897">
    <property type="component" value="Unassembled WGS sequence"/>
</dbReference>
<feature type="domain" description="HAMP" evidence="3">
    <location>
        <begin position="238"/>
        <end position="291"/>
    </location>
</feature>
<dbReference type="SMART" id="SM00304">
    <property type="entry name" value="HAMP"/>
    <property type="match status" value="1"/>
</dbReference>
<dbReference type="EMBL" id="JACIEC010000006">
    <property type="protein sequence ID" value="MBB4145183.1"/>
    <property type="molecule type" value="Genomic_DNA"/>
</dbReference>
<dbReference type="Pfam" id="PF00990">
    <property type="entry name" value="GGDEF"/>
    <property type="match status" value="1"/>
</dbReference>
<keyword evidence="1" id="KW-0812">Transmembrane</keyword>
<dbReference type="SUPFAM" id="SSF141868">
    <property type="entry name" value="EAL domain-like"/>
    <property type="match status" value="1"/>
</dbReference>
<dbReference type="GO" id="GO:0007165">
    <property type="term" value="P:signal transduction"/>
    <property type="evidence" value="ECO:0007669"/>
    <property type="project" value="InterPro"/>
</dbReference>
<evidence type="ECO:0000259" key="3">
    <source>
        <dbReference type="PROSITE" id="PS50885"/>
    </source>
</evidence>
<dbReference type="Gene3D" id="6.10.340.10">
    <property type="match status" value="1"/>
</dbReference>
<sequence>MLSIFAGQKALKTRLNWRRSIIGKVTSFLLFAVALAYISGAATGWIMIERSQRDEWRQQASTNIQIVSSAIRSVYTFVAVDMTPSSQIVRIITDRMIGDDASVLDTGYVAVDVLALASVQTKQKVWLLQYDASTKSLVSITDSDGGPAGLTLSVQDNGGPSEEYTEFFTGFGKIGTEEHYIGYLPIRSSEGKMLGGVAASVGTTESLMATRGIFYRNSLLSFAVIMLATGGAIALLLRSLFKPVPVLIEALKRIARDETGNITPYQRRQDEIGQLATTIETLREAVVEREHLRQMREAARELEHLAHHDALTGLPNRAFLQKALNSLLEEVEVGNKIINVMLLDLDRFKPVNDTYGHAVGDQVLISTCKRVSTLLGPDDVFARLGGDEFALIQVVALNAEKEAKRLAARILEAISRPFQINELSLSIGASIGIARAPLHGRNSNQILSNADVALYTSKGAGRGCFHIFEPGMTMETSHRSTIELELMTALNEDQFEVHYQPIVAIGEGRISGYEALVRWNHPKRGFITPDKFIPAAEETGFIVELDRWVLKQACRQMAGKDDRTTVSVNISAIGLLRQDLPDFIRATLNETGLSADRLEIEITETNKVEGKEAITILTAIRAMGVGIALDDFGTGFASLSYLIDLPVTRIKLDRRFISGVAESTRCLNIVLSTVSLARGLDISVTAEGVEYKEQLDLLRAAGCGSVQGYLLGRPQASFTEQYLGSSAA</sequence>
<dbReference type="CDD" id="cd01949">
    <property type="entry name" value="GGDEF"/>
    <property type="match status" value="1"/>
</dbReference>
<evidence type="ECO:0000259" key="2">
    <source>
        <dbReference type="PROSITE" id="PS50883"/>
    </source>
</evidence>
<dbReference type="Pfam" id="PF00563">
    <property type="entry name" value="EAL"/>
    <property type="match status" value="1"/>
</dbReference>
<dbReference type="InterPro" id="IPR000160">
    <property type="entry name" value="GGDEF_dom"/>
</dbReference>
<protein>
    <submittedName>
        <fullName evidence="5">Diguanylate cyclase (GGDEF)-like protein</fullName>
    </submittedName>
</protein>
<dbReference type="GO" id="GO:0016020">
    <property type="term" value="C:membrane"/>
    <property type="evidence" value="ECO:0007669"/>
    <property type="project" value="InterPro"/>
</dbReference>
<keyword evidence="1" id="KW-1133">Transmembrane helix</keyword>
<feature type="domain" description="GGDEF" evidence="4">
    <location>
        <begin position="336"/>
        <end position="470"/>
    </location>
</feature>
<dbReference type="InterPro" id="IPR029787">
    <property type="entry name" value="Nucleotide_cyclase"/>
</dbReference>
<feature type="transmembrane region" description="Helical" evidence="1">
    <location>
        <begin position="25"/>
        <end position="48"/>
    </location>
</feature>
<evidence type="ECO:0000256" key="1">
    <source>
        <dbReference type="SAM" id="Phobius"/>
    </source>
</evidence>
<dbReference type="NCBIfam" id="TIGR00254">
    <property type="entry name" value="GGDEF"/>
    <property type="match status" value="1"/>
</dbReference>
<dbReference type="PROSITE" id="PS50883">
    <property type="entry name" value="EAL"/>
    <property type="match status" value="1"/>
</dbReference>
<dbReference type="SUPFAM" id="SSF158472">
    <property type="entry name" value="HAMP domain-like"/>
    <property type="match status" value="1"/>
</dbReference>
<dbReference type="SUPFAM" id="SSF55073">
    <property type="entry name" value="Nucleotide cyclase"/>
    <property type="match status" value="1"/>
</dbReference>
<feature type="domain" description="EAL" evidence="2">
    <location>
        <begin position="479"/>
        <end position="728"/>
    </location>
</feature>
<dbReference type="RefSeq" id="WP_062556954.1">
    <property type="nucleotide sequence ID" value="NZ_CP049249.1"/>
</dbReference>
<dbReference type="PROSITE" id="PS50885">
    <property type="entry name" value="HAMP"/>
    <property type="match status" value="1"/>
</dbReference>
<proteinExistence type="predicted"/>
<accession>A0A7W6PS38</accession>
<reference evidence="5 6" key="1">
    <citation type="submission" date="2020-08" db="EMBL/GenBank/DDBJ databases">
        <title>Genomic Encyclopedia of Type Strains, Phase IV (KMG-IV): sequencing the most valuable type-strain genomes for metagenomic binning, comparative biology and taxonomic classification.</title>
        <authorList>
            <person name="Goeker M."/>
        </authorList>
    </citation>
    <scope>NUCLEOTIDE SEQUENCE [LARGE SCALE GENOMIC DNA]</scope>
    <source>
        <strain evidence="5 6">DSM 29514</strain>
    </source>
</reference>
<dbReference type="Gene3D" id="3.20.20.450">
    <property type="entry name" value="EAL domain"/>
    <property type="match status" value="1"/>
</dbReference>
<dbReference type="CDD" id="cd06225">
    <property type="entry name" value="HAMP"/>
    <property type="match status" value="1"/>
</dbReference>
<dbReference type="InterPro" id="IPR043128">
    <property type="entry name" value="Rev_trsase/Diguanyl_cyclase"/>
</dbReference>
<comment type="caution">
    <text evidence="5">The sequence shown here is derived from an EMBL/GenBank/DDBJ whole genome shotgun (WGS) entry which is preliminary data.</text>
</comment>
<feature type="transmembrane region" description="Helical" evidence="1">
    <location>
        <begin position="219"/>
        <end position="241"/>
    </location>
</feature>
<dbReference type="InterPro" id="IPR003660">
    <property type="entry name" value="HAMP_dom"/>
</dbReference>
<dbReference type="InterPro" id="IPR001633">
    <property type="entry name" value="EAL_dom"/>
</dbReference>
<dbReference type="Gene3D" id="3.30.70.270">
    <property type="match status" value="1"/>
</dbReference>